<dbReference type="InterPro" id="IPR029063">
    <property type="entry name" value="SAM-dependent_MTases_sf"/>
</dbReference>
<reference evidence="2" key="1">
    <citation type="submission" date="2022-05" db="EMBL/GenBank/DDBJ databases">
        <authorList>
            <person name="Park J.-S."/>
        </authorList>
    </citation>
    <scope>NUCLEOTIDE SEQUENCE</scope>
    <source>
        <strain evidence="2">2012CJ41-6</strain>
    </source>
</reference>
<dbReference type="NCBIfam" id="TIGR01444">
    <property type="entry name" value="fkbM_fam"/>
    <property type="match status" value="1"/>
</dbReference>
<dbReference type="PANTHER" id="PTHR34009">
    <property type="entry name" value="PROTEIN STAR"/>
    <property type="match status" value="1"/>
</dbReference>
<dbReference type="PANTHER" id="PTHR34009:SF2">
    <property type="entry name" value="PROTEIN STAR"/>
    <property type="match status" value="1"/>
</dbReference>
<dbReference type="InterPro" id="IPR006342">
    <property type="entry name" value="FkbM_mtfrase"/>
</dbReference>
<dbReference type="Gene3D" id="3.40.50.150">
    <property type="entry name" value="Vaccinia Virus protein VP39"/>
    <property type="match status" value="1"/>
</dbReference>
<name>A0ABT0PWK8_9RHOB</name>
<dbReference type="InterPro" id="IPR053202">
    <property type="entry name" value="EGF_Rcpt_Signaling_Reg"/>
</dbReference>
<dbReference type="GO" id="GO:0032259">
    <property type="term" value="P:methylation"/>
    <property type="evidence" value="ECO:0007669"/>
    <property type="project" value="UniProtKB-KW"/>
</dbReference>
<evidence type="ECO:0000313" key="2">
    <source>
        <dbReference type="EMBL" id="MCL6281970.1"/>
    </source>
</evidence>
<sequence length="239" mass="27432">MVKPGWLRRRQEKQRKKKYFGLNYLDEKIEPYLNFDGGFYVELGANDGINQSNTYRLERSRGWRGVLVEPAPHNYLKCLALRGENNSVFCGACVDFDYSDRFVEMVYSNLMSVSLGMESAIDDPLEHIERSKVHLPKSETNFRFGAIARTLDAILTEAGAPERIDFLSLDVEGVEIPVLKGINHQKYRFSYMLIEHKDFDELSAYLGQHDYVFEAQLSHHDYLFKDATQTSETPLASGA</sequence>
<protein>
    <submittedName>
        <fullName evidence="2">FkbM family methyltransferase</fullName>
    </submittedName>
</protein>
<accession>A0ABT0PWK8</accession>
<dbReference type="RefSeq" id="WP_249705888.1">
    <property type="nucleotide sequence ID" value="NZ_JAMFMB010000001.1"/>
</dbReference>
<feature type="domain" description="Methyltransferase FkbM" evidence="1">
    <location>
        <begin position="43"/>
        <end position="212"/>
    </location>
</feature>
<dbReference type="Pfam" id="PF05050">
    <property type="entry name" value="Methyltransf_21"/>
    <property type="match status" value="1"/>
</dbReference>
<dbReference type="EMBL" id="JAMFMB010000001">
    <property type="protein sequence ID" value="MCL6281970.1"/>
    <property type="molecule type" value="Genomic_DNA"/>
</dbReference>
<evidence type="ECO:0000313" key="3">
    <source>
        <dbReference type="Proteomes" id="UP001203880"/>
    </source>
</evidence>
<evidence type="ECO:0000259" key="1">
    <source>
        <dbReference type="Pfam" id="PF05050"/>
    </source>
</evidence>
<organism evidence="2 3">
    <name type="scientific">Ruegeria spongiae</name>
    <dbReference type="NCBI Taxonomy" id="2942209"/>
    <lineage>
        <taxon>Bacteria</taxon>
        <taxon>Pseudomonadati</taxon>
        <taxon>Pseudomonadota</taxon>
        <taxon>Alphaproteobacteria</taxon>
        <taxon>Rhodobacterales</taxon>
        <taxon>Roseobacteraceae</taxon>
        <taxon>Ruegeria</taxon>
    </lineage>
</organism>
<keyword evidence="2" id="KW-0808">Transferase</keyword>
<keyword evidence="3" id="KW-1185">Reference proteome</keyword>
<dbReference type="SUPFAM" id="SSF53335">
    <property type="entry name" value="S-adenosyl-L-methionine-dependent methyltransferases"/>
    <property type="match status" value="1"/>
</dbReference>
<proteinExistence type="predicted"/>
<dbReference type="Proteomes" id="UP001203880">
    <property type="component" value="Unassembled WGS sequence"/>
</dbReference>
<dbReference type="GO" id="GO:0008168">
    <property type="term" value="F:methyltransferase activity"/>
    <property type="evidence" value="ECO:0007669"/>
    <property type="project" value="UniProtKB-KW"/>
</dbReference>
<keyword evidence="2" id="KW-0489">Methyltransferase</keyword>
<gene>
    <name evidence="2" type="ORF">M3P21_00350</name>
</gene>
<comment type="caution">
    <text evidence="2">The sequence shown here is derived from an EMBL/GenBank/DDBJ whole genome shotgun (WGS) entry which is preliminary data.</text>
</comment>